<dbReference type="RefSeq" id="WP_197529120.1">
    <property type="nucleotide sequence ID" value="NZ_CP036278.1"/>
</dbReference>
<dbReference type="InterPro" id="IPR032466">
    <property type="entry name" value="Metal_Hydrolase"/>
</dbReference>
<feature type="region of interest" description="Disordered" evidence="1">
    <location>
        <begin position="1"/>
        <end position="27"/>
    </location>
</feature>
<dbReference type="Gene3D" id="1.10.2020.10">
    <property type="entry name" value="uronate isomerase, domain 2, chain A"/>
    <property type="match status" value="1"/>
</dbReference>
<keyword evidence="3" id="KW-1185">Reference proteome</keyword>
<dbReference type="Proteomes" id="UP000315750">
    <property type="component" value="Chromosome"/>
</dbReference>
<gene>
    <name evidence="2" type="ORF">Pan181_20900</name>
</gene>
<dbReference type="Gene3D" id="3.20.20.140">
    <property type="entry name" value="Metal-dependent hydrolases"/>
    <property type="match status" value="1"/>
</dbReference>
<evidence type="ECO:0000313" key="2">
    <source>
        <dbReference type="EMBL" id="QDU55893.1"/>
    </source>
</evidence>
<proteinExistence type="predicted"/>
<evidence type="ECO:0000313" key="3">
    <source>
        <dbReference type="Proteomes" id="UP000315750"/>
    </source>
</evidence>
<feature type="compositionally biased region" description="Polar residues" evidence="1">
    <location>
        <begin position="1"/>
        <end position="26"/>
    </location>
</feature>
<accession>A0A518AMF9</accession>
<organism evidence="2 3">
    <name type="scientific">Aeoliella mucimassa</name>
    <dbReference type="NCBI Taxonomy" id="2527972"/>
    <lineage>
        <taxon>Bacteria</taxon>
        <taxon>Pseudomonadati</taxon>
        <taxon>Planctomycetota</taxon>
        <taxon>Planctomycetia</taxon>
        <taxon>Pirellulales</taxon>
        <taxon>Lacipirellulaceae</taxon>
        <taxon>Aeoliella</taxon>
    </lineage>
</organism>
<dbReference type="AlphaFoldDB" id="A0A518AMF9"/>
<reference evidence="2 3" key="1">
    <citation type="submission" date="2019-02" db="EMBL/GenBank/DDBJ databases">
        <title>Deep-cultivation of Planctomycetes and their phenomic and genomic characterization uncovers novel biology.</title>
        <authorList>
            <person name="Wiegand S."/>
            <person name="Jogler M."/>
            <person name="Boedeker C."/>
            <person name="Pinto D."/>
            <person name="Vollmers J."/>
            <person name="Rivas-Marin E."/>
            <person name="Kohn T."/>
            <person name="Peeters S.H."/>
            <person name="Heuer A."/>
            <person name="Rast P."/>
            <person name="Oberbeckmann S."/>
            <person name="Bunk B."/>
            <person name="Jeske O."/>
            <person name="Meyerdierks A."/>
            <person name="Storesund J.E."/>
            <person name="Kallscheuer N."/>
            <person name="Luecker S."/>
            <person name="Lage O.M."/>
            <person name="Pohl T."/>
            <person name="Merkel B.J."/>
            <person name="Hornburger P."/>
            <person name="Mueller R.-W."/>
            <person name="Bruemmer F."/>
            <person name="Labrenz M."/>
            <person name="Spormann A.M."/>
            <person name="Op den Camp H."/>
            <person name="Overmann J."/>
            <person name="Amann R."/>
            <person name="Jetten M.S.M."/>
            <person name="Mascher T."/>
            <person name="Medema M.H."/>
            <person name="Devos D.P."/>
            <person name="Kaster A.-K."/>
            <person name="Ovreas L."/>
            <person name="Rohde M."/>
            <person name="Galperin M.Y."/>
            <person name="Jogler C."/>
        </authorList>
    </citation>
    <scope>NUCLEOTIDE SEQUENCE [LARGE SCALE GENOMIC DNA]</scope>
    <source>
        <strain evidence="2 3">Pan181</strain>
    </source>
</reference>
<dbReference type="KEGG" id="amuc:Pan181_20900"/>
<name>A0A518AMF9_9BACT</name>
<evidence type="ECO:0000256" key="1">
    <source>
        <dbReference type="SAM" id="MobiDB-lite"/>
    </source>
</evidence>
<dbReference type="EMBL" id="CP036278">
    <property type="protein sequence ID" value="QDU55893.1"/>
    <property type="molecule type" value="Genomic_DNA"/>
</dbReference>
<sequence>MTTFSPSHQQHSISPNHGRSSEQQPPVGTDRLAAEVQLLMSTTPVWDLHTHLYPATFGSPTCEPTGSRDPNGLALWGIDELLTYHYLVAEVFRVVPPCELPYEQFWKMSKQEQADHIWQHLFLDRTPISEACRGVLTTLERLGLDPGERDLASYRKWFQQQSLDSHIDRVMQIAGISRITMTNPVFDDNERNRWLADESIGDDPRFAAVLRFDPLLRDWDMAGAKLREWGYEVSQELSAATIAEVRRFIRDWVSRIKAIYCAVSLPPGFRYGGSDDLTPGSTIFRDAVLPTLAELGLPMAMMIGSELQVNPSLGDAGDTVGKSDVQSVIRLCHDFPENRFLVTMLARENQHELAVAARKFGNLMVFGCWWFLNNPSLVEEITRMRVELLGTSFVPQHSDARVLEQLIYKWEHSRAIIAKVLVDKYNDVEATGWKINEEEIRRDVQHLLSGAFEKFLAR</sequence>
<evidence type="ECO:0008006" key="4">
    <source>
        <dbReference type="Google" id="ProtNLM"/>
    </source>
</evidence>
<protein>
    <recommendedName>
        <fullName evidence="4">Glucuronate isomerase</fullName>
    </recommendedName>
</protein>
<dbReference type="SUPFAM" id="SSF51556">
    <property type="entry name" value="Metallo-dependent hydrolases"/>
    <property type="match status" value="1"/>
</dbReference>